<dbReference type="SUPFAM" id="SSF56059">
    <property type="entry name" value="Glutathione synthetase ATP-binding domain-like"/>
    <property type="match status" value="1"/>
</dbReference>
<dbReference type="InterPro" id="IPR016450">
    <property type="entry name" value="UCP005522"/>
</dbReference>
<gene>
    <name evidence="3" type="ORF">SOIL9_28970</name>
</gene>
<evidence type="ECO:0000256" key="1">
    <source>
        <dbReference type="SAM" id="MobiDB-lite"/>
    </source>
</evidence>
<evidence type="ECO:0000313" key="3">
    <source>
        <dbReference type="EMBL" id="VTR94817.1"/>
    </source>
</evidence>
<dbReference type="Gene3D" id="3.40.50.11290">
    <property type="match status" value="1"/>
</dbReference>
<accession>A0A6P2D1T0</accession>
<feature type="domain" description="Circularly permuted ATP-grasp type 2" evidence="2">
    <location>
        <begin position="101"/>
        <end position="477"/>
    </location>
</feature>
<name>A0A6P2D1T0_9BACT</name>
<dbReference type="AlphaFoldDB" id="A0A6P2D1T0"/>
<dbReference type="InterPro" id="IPR025841">
    <property type="entry name" value="CP_ATPgrasp_2"/>
</dbReference>
<feature type="region of interest" description="Disordered" evidence="1">
    <location>
        <begin position="487"/>
        <end position="506"/>
    </location>
</feature>
<keyword evidence="4" id="KW-1185">Reference proteome</keyword>
<dbReference type="Proteomes" id="UP000464178">
    <property type="component" value="Chromosome"/>
</dbReference>
<dbReference type="Pfam" id="PF14403">
    <property type="entry name" value="CP_ATPgrasp_2"/>
    <property type="match status" value="1"/>
</dbReference>
<dbReference type="InterPro" id="IPR051680">
    <property type="entry name" value="ATP-dep_Glu-Cys_Ligase-2"/>
</dbReference>
<sequence>MPTLGTPSRLAPSLNGSLVSKPRLFDNYAPHGTAWDELFDRTPVPHQHCSAVVERLGRFHIHEFQAKRSNADLAFVNQGVTFSVYSDRRGVEKIFPFDLIPRPIPAAEWYGLEAGLVQRVRALNLFLHDVYHDQRILREGVIPTELVLGSKGFRKEMIGFTPPGGVYIHICGTDLIRDTAGQFLVLEDNGRTPSGVSYVLENRAVMKKVFPQLFADIRVKRVEDYPRRLRDALASVAPTSASTSPHVVVLSPGQYNSAYFEHSFLARHMGVELVFGQDLFVHDDVVYLKTTRGPQRVDVIYRRLDDDFLDPEAFRPDSLLGVPGLFRAYRAGNVTLANAVGTGVADDKAVYPYTEDMIRFYLSEEPLLKNVPTHICARPEDEKYTLAHLDELVVKAVNESGGYGMLMGPFSTAAQRAEFAEKIKDNPRNYVAQPVVTLSTCPTWTDEGVAPRHVDLRPYIITGSSTWVLPGGLTRTALTKGSLVVNSSQGGGSKDTWVLENGRHPQ</sequence>
<dbReference type="PANTHER" id="PTHR34595">
    <property type="entry name" value="BLR5612 PROTEIN"/>
    <property type="match status" value="1"/>
</dbReference>
<protein>
    <recommendedName>
        <fullName evidence="2">Circularly permuted ATP-grasp type 2 domain-containing protein</fullName>
    </recommendedName>
</protein>
<dbReference type="KEGG" id="gms:SOIL9_28970"/>
<proteinExistence type="predicted"/>
<reference evidence="3 4" key="1">
    <citation type="submission" date="2019-05" db="EMBL/GenBank/DDBJ databases">
        <authorList>
            <consortium name="Science for Life Laboratories"/>
        </authorList>
    </citation>
    <scope>NUCLEOTIDE SEQUENCE [LARGE SCALE GENOMIC DNA]</scope>
    <source>
        <strain evidence="3">Soil9</strain>
    </source>
</reference>
<dbReference type="PIRSF" id="PIRSF005522">
    <property type="entry name" value="UCP005522"/>
    <property type="match status" value="1"/>
</dbReference>
<organism evidence="3 4">
    <name type="scientific">Gemmata massiliana</name>
    <dbReference type="NCBI Taxonomy" id="1210884"/>
    <lineage>
        <taxon>Bacteria</taxon>
        <taxon>Pseudomonadati</taxon>
        <taxon>Planctomycetota</taxon>
        <taxon>Planctomycetia</taxon>
        <taxon>Gemmatales</taxon>
        <taxon>Gemmataceae</taxon>
        <taxon>Gemmata</taxon>
    </lineage>
</organism>
<evidence type="ECO:0000313" key="4">
    <source>
        <dbReference type="Proteomes" id="UP000464178"/>
    </source>
</evidence>
<dbReference type="Gene3D" id="3.30.1490.270">
    <property type="match status" value="1"/>
</dbReference>
<dbReference type="PANTHER" id="PTHR34595:SF7">
    <property type="entry name" value="SLL1039 PROTEIN"/>
    <property type="match status" value="1"/>
</dbReference>
<evidence type="ECO:0000259" key="2">
    <source>
        <dbReference type="Pfam" id="PF14403"/>
    </source>
</evidence>
<dbReference type="RefSeq" id="WP_162669309.1">
    <property type="nucleotide sequence ID" value="NZ_LR593886.1"/>
</dbReference>
<dbReference type="EMBL" id="LR593886">
    <property type="protein sequence ID" value="VTR94817.1"/>
    <property type="molecule type" value="Genomic_DNA"/>
</dbReference>